<dbReference type="AlphaFoldDB" id="A0A2R4T956"/>
<evidence type="ECO:0000313" key="3">
    <source>
        <dbReference type="Proteomes" id="UP000244201"/>
    </source>
</evidence>
<accession>A0A2R4T956</accession>
<dbReference type="KEGG" id="slk:SLUN_29100"/>
<sequence>MIGLPLPVPGGSTCPTPPPPGGPGRLDSRMPGYLPSLSERMPVAAVSAYRGRGRYAKLPNCYGLVRPW</sequence>
<dbReference type="OrthoDB" id="4281613at2"/>
<feature type="region of interest" description="Disordered" evidence="1">
    <location>
        <begin position="1"/>
        <end position="32"/>
    </location>
</feature>
<protein>
    <submittedName>
        <fullName evidence="2">Uncharacterized protein</fullName>
    </submittedName>
</protein>
<evidence type="ECO:0000313" key="2">
    <source>
        <dbReference type="EMBL" id="AVZ75660.1"/>
    </source>
</evidence>
<proteinExistence type="predicted"/>
<evidence type="ECO:0000256" key="1">
    <source>
        <dbReference type="SAM" id="MobiDB-lite"/>
    </source>
</evidence>
<dbReference type="Proteomes" id="UP000244201">
    <property type="component" value="Chromosome"/>
</dbReference>
<keyword evidence="3" id="KW-1185">Reference proteome</keyword>
<name>A0A2R4T956_9ACTN</name>
<reference evidence="2 3" key="1">
    <citation type="submission" date="2018-01" db="EMBL/GenBank/DDBJ databases">
        <title>Complete genome sequence of Streptomyces lunaelactis MM109T, a Ferroverdin A producer isolated from cave moonmilk deposits.</title>
        <authorList>
            <person name="Naome A."/>
            <person name="Martinet L."/>
            <person name="Maciejewska M."/>
            <person name="Anderssen S."/>
            <person name="Adam D."/>
            <person name="Tenconi E."/>
            <person name="Deflandre B."/>
            <person name="Arguelles-Arias A."/>
            <person name="Calusinska M."/>
            <person name="Copieters W."/>
            <person name="Karim L."/>
            <person name="Hanikenne M."/>
            <person name="Baurain D."/>
            <person name="van Wezel G."/>
            <person name="Smargiasso N."/>
            <person name="de Pauw E."/>
            <person name="Delfosse P."/>
            <person name="Rigali S."/>
        </authorList>
    </citation>
    <scope>NUCLEOTIDE SEQUENCE [LARGE SCALE GENOMIC DNA]</scope>
    <source>
        <strain evidence="2 3">MM109</strain>
    </source>
</reference>
<organism evidence="2 3">
    <name type="scientific">Streptomyces lunaelactis</name>
    <dbReference type="NCBI Taxonomy" id="1535768"/>
    <lineage>
        <taxon>Bacteria</taxon>
        <taxon>Bacillati</taxon>
        <taxon>Actinomycetota</taxon>
        <taxon>Actinomycetes</taxon>
        <taxon>Kitasatosporales</taxon>
        <taxon>Streptomycetaceae</taxon>
        <taxon>Streptomyces</taxon>
    </lineage>
</organism>
<dbReference type="EMBL" id="CP026304">
    <property type="protein sequence ID" value="AVZ75660.1"/>
    <property type="molecule type" value="Genomic_DNA"/>
</dbReference>
<gene>
    <name evidence="2" type="ORF">SLUN_29100</name>
</gene>